<evidence type="ECO:0000256" key="2">
    <source>
        <dbReference type="RuleBase" id="RU003876"/>
    </source>
</evidence>
<evidence type="ECO:0000256" key="1">
    <source>
        <dbReference type="ARBA" id="ARBA00009947"/>
    </source>
</evidence>
<comment type="similarity">
    <text evidence="1 2">Belongs to the nucleosome assembly protein (NAP) family.</text>
</comment>
<protein>
    <submittedName>
        <fullName evidence="4">Nap family protein</fullName>
    </submittedName>
</protein>
<dbReference type="InterPro" id="IPR037231">
    <property type="entry name" value="NAP-like_sf"/>
</dbReference>
<dbReference type="Pfam" id="PF00956">
    <property type="entry name" value="NAP"/>
    <property type="match status" value="1"/>
</dbReference>
<organism evidence="4 5">
    <name type="scientific">Seiridium cardinale</name>
    <dbReference type="NCBI Taxonomy" id="138064"/>
    <lineage>
        <taxon>Eukaryota</taxon>
        <taxon>Fungi</taxon>
        <taxon>Dikarya</taxon>
        <taxon>Ascomycota</taxon>
        <taxon>Pezizomycotina</taxon>
        <taxon>Sordariomycetes</taxon>
        <taxon>Xylariomycetidae</taxon>
        <taxon>Amphisphaeriales</taxon>
        <taxon>Sporocadaceae</taxon>
        <taxon>Seiridium</taxon>
    </lineage>
</organism>
<reference evidence="4 5" key="1">
    <citation type="submission" date="2024-02" db="EMBL/GenBank/DDBJ databases">
        <title>First draft genome assembly of two strains of Seiridium cardinale.</title>
        <authorList>
            <person name="Emiliani G."/>
            <person name="Scali E."/>
        </authorList>
    </citation>
    <scope>NUCLEOTIDE SEQUENCE [LARGE SCALE GENOMIC DNA]</scope>
    <source>
        <strain evidence="4 5">BM-138-000479</strain>
    </source>
</reference>
<comment type="caution">
    <text evidence="4">The sequence shown here is derived from an EMBL/GenBank/DDBJ whole genome shotgun (WGS) entry which is preliminary data.</text>
</comment>
<dbReference type="Gene3D" id="3.30.1120.90">
    <property type="entry name" value="Nucleosome assembly protein"/>
    <property type="match status" value="1"/>
</dbReference>
<proteinExistence type="inferred from homology"/>
<gene>
    <name evidence="4" type="ORF">SCAR479_08223</name>
</gene>
<dbReference type="InterPro" id="IPR002164">
    <property type="entry name" value="NAP_family"/>
</dbReference>
<evidence type="ECO:0000256" key="3">
    <source>
        <dbReference type="SAM" id="MobiDB-lite"/>
    </source>
</evidence>
<evidence type="ECO:0000313" key="5">
    <source>
        <dbReference type="Proteomes" id="UP001465668"/>
    </source>
</evidence>
<keyword evidence="5" id="KW-1185">Reference proteome</keyword>
<feature type="region of interest" description="Disordered" evidence="3">
    <location>
        <begin position="257"/>
        <end position="276"/>
    </location>
</feature>
<dbReference type="SUPFAM" id="SSF143113">
    <property type="entry name" value="NAP-like"/>
    <property type="match status" value="1"/>
</dbReference>
<evidence type="ECO:0000313" key="4">
    <source>
        <dbReference type="EMBL" id="KAK9775247.1"/>
    </source>
</evidence>
<dbReference type="Proteomes" id="UP001465668">
    <property type="component" value="Unassembled WGS sequence"/>
</dbReference>
<name>A0ABR2XNB1_9PEZI</name>
<dbReference type="PANTHER" id="PTHR11875">
    <property type="entry name" value="TESTIS-SPECIFIC Y-ENCODED PROTEIN"/>
    <property type="match status" value="1"/>
</dbReference>
<accession>A0ABR2XNB1</accession>
<feature type="compositionally biased region" description="Acidic residues" evidence="3">
    <location>
        <begin position="262"/>
        <end position="276"/>
    </location>
</feature>
<sequence length="334" mass="36998">MSSTEAFEIDPQAIKELQLLDAAAADVSNEITAKKWLLHAPIFAQRQKTIEKIPGFWATVLDNAAIELEGAITSRDSDIFSHALTKLEVSRPEIPAGAKPTDSGVEKFGEPRSVALTFHFKQNEWFTDSTLSKAFYWRRGKDGSSSLVSDPVKINWKPGKDITNGLTDAAYALWVAQKNGKQLDGVFSGDSHKARDAAAKALPEYKFLAKLLEKEYSEEAEAAGATSFFNFFSYRGRWISAAENVEATNEVRAKRAAALAGQEDDDEDEDDDDDEDFEFAEEDVETFAPGHEIALNIAEDIFPDAINYFLADEIEIDSDVDLDSDDEDDDVEMS</sequence>
<dbReference type="EMBL" id="JARVKM010000036">
    <property type="protein sequence ID" value="KAK9775247.1"/>
    <property type="molecule type" value="Genomic_DNA"/>
</dbReference>